<reference evidence="3 4" key="1">
    <citation type="journal article" date="2024" name="IMA Fungus">
        <title>IMA Genome - F19 : A genome assembly and annotation guide to empower mycologists, including annotated draft genome sequences of Ceratocystis pirilliformis, Diaporthe australafricana, Fusarium ophioides, Paecilomyces lecythidis, and Sporothrix stenoceras.</title>
        <authorList>
            <person name="Aylward J."/>
            <person name="Wilson A.M."/>
            <person name="Visagie C.M."/>
            <person name="Spraker J."/>
            <person name="Barnes I."/>
            <person name="Buitendag C."/>
            <person name="Ceriani C."/>
            <person name="Del Mar Angel L."/>
            <person name="du Plessis D."/>
            <person name="Fuchs T."/>
            <person name="Gasser K."/>
            <person name="Kramer D."/>
            <person name="Li W."/>
            <person name="Munsamy K."/>
            <person name="Piso A."/>
            <person name="Price J.L."/>
            <person name="Sonnekus B."/>
            <person name="Thomas C."/>
            <person name="van der Nest A."/>
            <person name="van Dijk A."/>
            <person name="van Heerden A."/>
            <person name="van Vuuren N."/>
            <person name="Yilmaz N."/>
            <person name="Duong T.A."/>
            <person name="van der Merwe N.A."/>
            <person name="Wingfield M.J."/>
            <person name="Wingfield B.D."/>
        </authorList>
    </citation>
    <scope>NUCLEOTIDE SEQUENCE [LARGE SCALE GENOMIC DNA]</scope>
    <source>
        <strain evidence="3 4">CMW 18300</strain>
    </source>
</reference>
<feature type="compositionally biased region" description="Low complexity" evidence="1">
    <location>
        <begin position="427"/>
        <end position="446"/>
    </location>
</feature>
<comment type="caution">
    <text evidence="3">The sequence shown here is derived from an EMBL/GenBank/DDBJ whole genome shotgun (WGS) entry which is preliminary data.</text>
</comment>
<evidence type="ECO:0008006" key="5">
    <source>
        <dbReference type="Google" id="ProtNLM"/>
    </source>
</evidence>
<dbReference type="EMBL" id="JAWRVE010000001">
    <property type="protein sequence ID" value="KAL1884063.1"/>
    <property type="molecule type" value="Genomic_DNA"/>
</dbReference>
<keyword evidence="2" id="KW-0472">Membrane</keyword>
<feature type="transmembrane region" description="Helical" evidence="2">
    <location>
        <begin position="259"/>
        <end position="281"/>
    </location>
</feature>
<organism evidence="3 4">
    <name type="scientific">Diaporthe australafricana</name>
    <dbReference type="NCBI Taxonomy" id="127596"/>
    <lineage>
        <taxon>Eukaryota</taxon>
        <taxon>Fungi</taxon>
        <taxon>Dikarya</taxon>
        <taxon>Ascomycota</taxon>
        <taxon>Pezizomycotina</taxon>
        <taxon>Sordariomycetes</taxon>
        <taxon>Sordariomycetidae</taxon>
        <taxon>Diaporthales</taxon>
        <taxon>Diaporthaceae</taxon>
        <taxon>Diaporthe</taxon>
    </lineage>
</organism>
<proteinExistence type="predicted"/>
<dbReference type="Proteomes" id="UP001583177">
    <property type="component" value="Unassembled WGS sequence"/>
</dbReference>
<keyword evidence="2" id="KW-0812">Transmembrane</keyword>
<feature type="compositionally biased region" description="Polar residues" evidence="1">
    <location>
        <begin position="342"/>
        <end position="351"/>
    </location>
</feature>
<feature type="region of interest" description="Disordered" evidence="1">
    <location>
        <begin position="342"/>
        <end position="515"/>
    </location>
</feature>
<feature type="region of interest" description="Disordered" evidence="1">
    <location>
        <begin position="217"/>
        <end position="253"/>
    </location>
</feature>
<accession>A0ABR3Y6Y9</accession>
<feature type="compositionally biased region" description="Low complexity" evidence="1">
    <location>
        <begin position="454"/>
        <end position="467"/>
    </location>
</feature>
<keyword evidence="2" id="KW-1133">Transmembrane helix</keyword>
<gene>
    <name evidence="3" type="ORF">Daus18300_000172</name>
</gene>
<evidence type="ECO:0000256" key="1">
    <source>
        <dbReference type="SAM" id="MobiDB-lite"/>
    </source>
</evidence>
<keyword evidence="4" id="KW-1185">Reference proteome</keyword>
<feature type="compositionally biased region" description="Polar residues" evidence="1">
    <location>
        <begin position="226"/>
        <end position="253"/>
    </location>
</feature>
<evidence type="ECO:0000313" key="3">
    <source>
        <dbReference type="EMBL" id="KAL1884063.1"/>
    </source>
</evidence>
<sequence>MSATITAPLAPLTTIFTPPCSISWLLTSSRNPSQFPPFPTAGPASCNPPSWAANIADKGFQYYSPAICPSGFEVGPGCQIKDTRTAEGFPAVEPDETAAYCVPSGFTCTTDTTDFRGGVWGATRAGAPPLFTVGPALQIRFQESDLSILETHPLTPGLTLAGLPSQASVAASASATAGPGDSTVVTATFGQFTTIPTPTPPLVTEGTPLSPAVTETTLSRAGPSTAPANMTSPLNQTDPATIPSNEKTAGSKGQNSTSIAAIVLSTLLSIFAVAFTVYVCLKGRRRRFKFWTVSTKRFKSWTVSITSRRRKGLLPVGVGVWIGTRGSDESDEEVAYEQAVNSTQFSTSQAPRLSLPQAPRLSLPRAIRASTPRAPSPPEMDESGIRIPIFGQQRQDQQRPRLKVPATAELDDSQDNNTPSRHGSWVSRVSRMLSRAARSSTTSRSSSRSRSRPSTRWATTTRRPASAGEWERSFQGSRGAGGGLTVPNVTYTRPSSTASSLSSSSGYPDDPKDDFFDLEGGAARRLPKKVGSFDRLSDGTFGLRGRSRDRASGAKRKS</sequence>
<feature type="compositionally biased region" description="Low complexity" evidence="1">
    <location>
        <begin position="495"/>
        <end position="505"/>
    </location>
</feature>
<name>A0ABR3Y6Y9_9PEZI</name>
<evidence type="ECO:0000256" key="2">
    <source>
        <dbReference type="SAM" id="Phobius"/>
    </source>
</evidence>
<feature type="region of interest" description="Disordered" evidence="1">
    <location>
        <begin position="528"/>
        <end position="558"/>
    </location>
</feature>
<evidence type="ECO:0000313" key="4">
    <source>
        <dbReference type="Proteomes" id="UP001583177"/>
    </source>
</evidence>
<protein>
    <recommendedName>
        <fullName evidence="5">LPXTG-domain-containing protein</fullName>
    </recommendedName>
</protein>